<dbReference type="CDD" id="cd04301">
    <property type="entry name" value="NAT_SF"/>
    <property type="match status" value="1"/>
</dbReference>
<dbReference type="Gene3D" id="3.40.630.30">
    <property type="match status" value="1"/>
</dbReference>
<dbReference type="Pfam" id="PF13508">
    <property type="entry name" value="Acetyltransf_7"/>
    <property type="match status" value="1"/>
</dbReference>
<dbReference type="PROSITE" id="PS51186">
    <property type="entry name" value="GNAT"/>
    <property type="match status" value="1"/>
</dbReference>
<dbReference type="GO" id="GO:0016747">
    <property type="term" value="F:acyltransferase activity, transferring groups other than amino-acyl groups"/>
    <property type="evidence" value="ECO:0007669"/>
    <property type="project" value="InterPro"/>
</dbReference>
<keyword evidence="2" id="KW-0808">Transferase</keyword>
<sequence>MSTNHRVRPATADDVAGLKSVIAAAFMGDPIAEWVFRDADRRPDHHLVFFGAFVDVALAGGRADTLDGHKGLALWLDVDVDAPESDDDGGLGAAFEAGLDGETLKRVAELDDLMVANHPHDRSHAYLPFIAVHPDHQGTGVGAALLGHRLAELDAAGRPAYLEASTLRNAALYERLGFQRMPETIDLPGGPSLYPMWRDPR</sequence>
<dbReference type="Proteomes" id="UP000199632">
    <property type="component" value="Unassembled WGS sequence"/>
</dbReference>
<accession>A0A1H3NSC8</accession>
<evidence type="ECO:0000313" key="3">
    <source>
        <dbReference type="Proteomes" id="UP000199632"/>
    </source>
</evidence>
<organism evidence="2 3">
    <name type="scientific">Asanoa ishikariensis</name>
    <dbReference type="NCBI Taxonomy" id="137265"/>
    <lineage>
        <taxon>Bacteria</taxon>
        <taxon>Bacillati</taxon>
        <taxon>Actinomycetota</taxon>
        <taxon>Actinomycetes</taxon>
        <taxon>Micromonosporales</taxon>
        <taxon>Micromonosporaceae</taxon>
        <taxon>Asanoa</taxon>
    </lineage>
</organism>
<dbReference type="RefSeq" id="WP_239083948.1">
    <property type="nucleotide sequence ID" value="NZ_BOND01000026.1"/>
</dbReference>
<dbReference type="InterPro" id="IPR052523">
    <property type="entry name" value="Trichothecene_AcTrans"/>
</dbReference>
<dbReference type="InterPro" id="IPR000182">
    <property type="entry name" value="GNAT_dom"/>
</dbReference>
<protein>
    <submittedName>
        <fullName evidence="2">Acetyltransferase (GNAT) domain-containing protein</fullName>
    </submittedName>
</protein>
<proteinExistence type="predicted"/>
<reference evidence="3" key="1">
    <citation type="submission" date="2016-10" db="EMBL/GenBank/DDBJ databases">
        <authorList>
            <person name="Varghese N."/>
            <person name="Submissions S."/>
        </authorList>
    </citation>
    <scope>NUCLEOTIDE SEQUENCE [LARGE SCALE GENOMIC DNA]</scope>
    <source>
        <strain evidence="3">DSM 44718</strain>
    </source>
</reference>
<dbReference type="STRING" id="137265.SAMN05421684_2295"/>
<dbReference type="PANTHER" id="PTHR42791:SF1">
    <property type="entry name" value="N-ACETYLTRANSFERASE DOMAIN-CONTAINING PROTEIN"/>
    <property type="match status" value="1"/>
</dbReference>
<feature type="domain" description="N-acetyltransferase" evidence="1">
    <location>
        <begin position="5"/>
        <end position="201"/>
    </location>
</feature>
<dbReference type="EMBL" id="FNQB01000001">
    <property type="protein sequence ID" value="SDY91831.1"/>
    <property type="molecule type" value="Genomic_DNA"/>
</dbReference>
<dbReference type="AlphaFoldDB" id="A0A1H3NSC8"/>
<dbReference type="PANTHER" id="PTHR42791">
    <property type="entry name" value="GNAT FAMILY ACETYLTRANSFERASE"/>
    <property type="match status" value="1"/>
</dbReference>
<keyword evidence="3" id="KW-1185">Reference proteome</keyword>
<dbReference type="SUPFAM" id="SSF55729">
    <property type="entry name" value="Acyl-CoA N-acyltransferases (Nat)"/>
    <property type="match status" value="1"/>
</dbReference>
<dbReference type="InterPro" id="IPR016181">
    <property type="entry name" value="Acyl_CoA_acyltransferase"/>
</dbReference>
<gene>
    <name evidence="2" type="ORF">SAMN05421684_2295</name>
</gene>
<evidence type="ECO:0000313" key="2">
    <source>
        <dbReference type="EMBL" id="SDY91831.1"/>
    </source>
</evidence>
<name>A0A1H3NSC8_9ACTN</name>
<evidence type="ECO:0000259" key="1">
    <source>
        <dbReference type="PROSITE" id="PS51186"/>
    </source>
</evidence>